<evidence type="ECO:0000256" key="5">
    <source>
        <dbReference type="ARBA" id="ARBA00022722"/>
    </source>
</evidence>
<dbReference type="SUPFAM" id="SSF159065">
    <property type="entry name" value="Dom34/Pelota N-terminal domain-like"/>
    <property type="match status" value="1"/>
</dbReference>
<dbReference type="Pfam" id="PF03465">
    <property type="entry name" value="eRF1_3"/>
    <property type="match status" value="1"/>
</dbReference>
<dbReference type="InterPro" id="IPR029064">
    <property type="entry name" value="Ribosomal_eL30-like_sf"/>
</dbReference>
<dbReference type="Proteomes" id="UP000075398">
    <property type="component" value="Unassembled WGS sequence"/>
</dbReference>
<organism evidence="11 12">
    <name type="scientific">Candidatus Methanofastidiosum methylothiophilum</name>
    <dbReference type="NCBI Taxonomy" id="1705564"/>
    <lineage>
        <taxon>Archaea</taxon>
        <taxon>Methanobacteriati</taxon>
        <taxon>Methanobacteriota</taxon>
        <taxon>Stenosarchaea group</taxon>
        <taxon>Candidatus Methanofastidiosia</taxon>
        <taxon>Candidatus Methanofastidiosales</taxon>
        <taxon>Candidatus Methanofastidiosaceae</taxon>
        <taxon>Candidatus Methanofastidiosum</taxon>
    </lineage>
</organism>
<dbReference type="STRING" id="1705564.APG08_01374"/>
<evidence type="ECO:0000256" key="8">
    <source>
        <dbReference type="ARBA" id="ARBA00022801"/>
    </source>
</evidence>
<evidence type="ECO:0000256" key="2">
    <source>
        <dbReference type="ARBA" id="ARBA00004496"/>
    </source>
</evidence>
<dbReference type="PANTHER" id="PTHR10853">
    <property type="entry name" value="PELOTA"/>
    <property type="match status" value="1"/>
</dbReference>
<evidence type="ECO:0000256" key="1">
    <source>
        <dbReference type="ARBA" id="ARBA00001968"/>
    </source>
</evidence>
<dbReference type="Pfam" id="PF03464">
    <property type="entry name" value="eRF1_2"/>
    <property type="match status" value="1"/>
</dbReference>
<protein>
    <recommendedName>
        <fullName evidence="9">Protein pelota homolog</fullName>
        <ecNumber evidence="9">3.1.-.-</ecNumber>
    </recommendedName>
</protein>
<dbReference type="InterPro" id="IPR023521">
    <property type="entry name" value="Pelota_arc"/>
</dbReference>
<keyword evidence="4 9" id="KW-0963">Cytoplasm</keyword>
<dbReference type="Pfam" id="PF26356">
    <property type="entry name" value="Pelota_N"/>
    <property type="match status" value="1"/>
</dbReference>
<accession>A0A150J698</accession>
<dbReference type="InterPro" id="IPR005142">
    <property type="entry name" value="eRF1_3"/>
</dbReference>
<dbReference type="EC" id="3.1.-.-" evidence="9"/>
<evidence type="ECO:0000256" key="7">
    <source>
        <dbReference type="ARBA" id="ARBA00022759"/>
    </source>
</evidence>
<evidence type="ECO:0000313" key="12">
    <source>
        <dbReference type="Proteomes" id="UP000075398"/>
    </source>
</evidence>
<keyword evidence="7 9" id="KW-0255">Endonuclease</keyword>
<dbReference type="GO" id="GO:0004519">
    <property type="term" value="F:endonuclease activity"/>
    <property type="evidence" value="ECO:0007669"/>
    <property type="project" value="UniProtKB-UniRule"/>
</dbReference>
<dbReference type="GO" id="GO:0071025">
    <property type="term" value="P:RNA surveillance"/>
    <property type="evidence" value="ECO:0007669"/>
    <property type="project" value="InterPro"/>
</dbReference>
<gene>
    <name evidence="11" type="primary">prf1_1</name>
    <name evidence="9" type="synonym">pelA</name>
    <name evidence="11" type="ORF">AMQ22_00774</name>
</gene>
<dbReference type="Gene3D" id="3.30.420.60">
    <property type="entry name" value="eRF1 domain 2"/>
    <property type="match status" value="1"/>
</dbReference>
<comment type="domain">
    <text evidence="9">The N-terminal domain has the RNA-binding Sm fold. It harbors the endoribonuclease activity.</text>
</comment>
<dbReference type="GO" id="GO:0016787">
    <property type="term" value="F:hydrolase activity"/>
    <property type="evidence" value="ECO:0007669"/>
    <property type="project" value="UniProtKB-KW"/>
</dbReference>
<dbReference type="GO" id="GO:0070481">
    <property type="term" value="P:nuclear-transcribed mRNA catabolic process, non-stop decay"/>
    <property type="evidence" value="ECO:0007669"/>
    <property type="project" value="InterPro"/>
</dbReference>
<dbReference type="InterPro" id="IPR058547">
    <property type="entry name" value="Pelota_N"/>
</dbReference>
<keyword evidence="6 9" id="KW-0479">Metal-binding</keyword>
<dbReference type="GO" id="GO:0032790">
    <property type="term" value="P:ribosome disassembly"/>
    <property type="evidence" value="ECO:0007669"/>
    <property type="project" value="TreeGrafter"/>
</dbReference>
<evidence type="ECO:0000256" key="9">
    <source>
        <dbReference type="HAMAP-Rule" id="MF_01853"/>
    </source>
</evidence>
<evidence type="ECO:0000259" key="10">
    <source>
        <dbReference type="SMART" id="SM01194"/>
    </source>
</evidence>
<comment type="caution">
    <text evidence="11">The sequence shown here is derived from an EMBL/GenBank/DDBJ whole genome shotgun (WGS) entry which is preliminary data.</text>
</comment>
<dbReference type="GO" id="GO:0005737">
    <property type="term" value="C:cytoplasm"/>
    <property type="evidence" value="ECO:0007669"/>
    <property type="project" value="UniProtKB-SubCell"/>
</dbReference>
<sequence length="349" mass="39797">MKIIHRELDKGILKLRIDNADDLWHLSHIIEGGDLLFGKTYRKEMKKGDKIRSEKLERVPVKLEIIVEKIEFSKDVMRLRATGTITQGEEAGSYHTFNIEEDSTITLTKKWKNHQLERIERAIKDTLTPKILIVCIEEGDADFGIITQYGVDFPVSVSKSIAGKHEISSRDKDKREFFSETSSKILEIIQKYNLKTVIVAGPGFYKDEFMNFVKEYKSEIINNIITENVSTGGRAGIYECIKRGMLEKAQKDLRISLETSAVERLFEGIIKNQGVYGLKAIEKALEYGAVEELLIVDKFLRKSEFEEITEKSREQRATIHVISSEHDAGKKLEGIGGIGAILRFKIDEL</sequence>
<dbReference type="InterPro" id="IPR005141">
    <property type="entry name" value="eRF1_2"/>
</dbReference>
<dbReference type="AlphaFoldDB" id="A0A150J698"/>
<dbReference type="EMBL" id="LNGC01000022">
    <property type="protein sequence ID" value="KYC52504.1"/>
    <property type="molecule type" value="Genomic_DNA"/>
</dbReference>
<dbReference type="SUPFAM" id="SSF55315">
    <property type="entry name" value="L30e-like"/>
    <property type="match status" value="1"/>
</dbReference>
<name>A0A150J698_9EURY</name>
<dbReference type="HAMAP" id="MF_01853">
    <property type="entry name" value="PelO"/>
    <property type="match status" value="1"/>
</dbReference>
<dbReference type="NCBIfam" id="TIGR00111">
    <property type="entry name" value="pelota"/>
    <property type="match status" value="1"/>
</dbReference>
<keyword evidence="8 9" id="KW-0378">Hydrolase</keyword>
<evidence type="ECO:0000256" key="3">
    <source>
        <dbReference type="ARBA" id="ARBA00009504"/>
    </source>
</evidence>
<dbReference type="InterPro" id="IPR038069">
    <property type="entry name" value="Pelota/DOM34_N"/>
</dbReference>
<comment type="subunit">
    <text evidence="9">Monomer.</text>
</comment>
<comment type="cofactor">
    <cofactor evidence="1 9">
        <name>a divalent metal cation</name>
        <dbReference type="ChEBI" id="CHEBI:60240"/>
    </cofactor>
</comment>
<dbReference type="PANTHER" id="PTHR10853:SF0">
    <property type="entry name" value="PROTEIN PELOTA HOMOLOG"/>
    <property type="match status" value="1"/>
</dbReference>
<dbReference type="InterPro" id="IPR042226">
    <property type="entry name" value="eFR1_2_sf"/>
</dbReference>
<evidence type="ECO:0000256" key="4">
    <source>
        <dbReference type="ARBA" id="ARBA00022490"/>
    </source>
</evidence>
<comment type="similarity">
    <text evidence="3 9">Belongs to the eukaryotic release factor 1 family. Pelota subfamily.</text>
</comment>
<feature type="domain" description="eRF1/Pelota-like N-terminal" evidence="10">
    <location>
        <begin position="1"/>
        <end position="124"/>
    </location>
</feature>
<reference evidence="11 12" key="1">
    <citation type="journal article" date="2016" name="ISME J.">
        <title>Chasing the elusive Euryarchaeota class WSA2: genomes reveal a uniquely fastidious methyl-reducing methanogen.</title>
        <authorList>
            <person name="Nobu M.K."/>
            <person name="Narihiro T."/>
            <person name="Kuroda K."/>
            <person name="Mei R."/>
            <person name="Liu W.T."/>
        </authorList>
    </citation>
    <scope>NUCLEOTIDE SEQUENCE [LARGE SCALE GENOMIC DNA]</scope>
    <source>
        <strain evidence="11">U1lsi0528_Bin055</strain>
    </source>
</reference>
<evidence type="ECO:0000256" key="6">
    <source>
        <dbReference type="ARBA" id="ARBA00022723"/>
    </source>
</evidence>
<dbReference type="GO" id="GO:0046872">
    <property type="term" value="F:metal ion binding"/>
    <property type="evidence" value="ECO:0007669"/>
    <property type="project" value="UniProtKB-UniRule"/>
</dbReference>
<dbReference type="Gene3D" id="3.30.1330.30">
    <property type="match status" value="1"/>
</dbReference>
<dbReference type="InterPro" id="IPR004405">
    <property type="entry name" value="TF_pelota"/>
</dbReference>
<dbReference type="SUPFAM" id="SSF53137">
    <property type="entry name" value="Translational machinery components"/>
    <property type="match status" value="1"/>
</dbReference>
<evidence type="ECO:0000313" key="11">
    <source>
        <dbReference type="EMBL" id="KYC52504.1"/>
    </source>
</evidence>
<comment type="subcellular location">
    <subcellularLocation>
        <location evidence="2 9">Cytoplasm</location>
    </subcellularLocation>
</comment>
<dbReference type="GO" id="GO:0070651">
    <property type="term" value="P:nonfunctional rRNA decay"/>
    <property type="evidence" value="ECO:0007669"/>
    <property type="project" value="TreeGrafter"/>
</dbReference>
<proteinExistence type="inferred from homology"/>
<comment type="function">
    <text evidence="9">May function in recognizing stalled ribosomes, interact with stem-loop structures in stalled mRNA molecules, and effect endonucleolytic cleavage of the mRNA. May play a role in the release non-functional ribosomes and degradation of damaged mRNAs. Has endoribonuclease activity.</text>
</comment>
<dbReference type="GO" id="GO:0070966">
    <property type="term" value="P:nuclear-transcribed mRNA catabolic process, no-go decay"/>
    <property type="evidence" value="ECO:0007669"/>
    <property type="project" value="InterPro"/>
</dbReference>
<keyword evidence="5 9" id="KW-0540">Nuclease</keyword>
<dbReference type="InterPro" id="IPR005140">
    <property type="entry name" value="eRF1_Pelota-like_N"/>
</dbReference>
<dbReference type="Gene3D" id="2.30.30.870">
    <property type="entry name" value="Pelota, domain A"/>
    <property type="match status" value="1"/>
</dbReference>
<dbReference type="SMART" id="SM01194">
    <property type="entry name" value="eRF1_1"/>
    <property type="match status" value="1"/>
</dbReference>